<gene>
    <name evidence="2" type="ORF">BA062_31655</name>
</gene>
<dbReference type="Proteomes" id="UP000247892">
    <property type="component" value="Unassembled WGS sequence"/>
</dbReference>
<keyword evidence="3" id="KW-1185">Reference proteome</keyword>
<organism evidence="2 3">
    <name type="scientific">Prauserella flavalba</name>
    <dbReference type="NCBI Taxonomy" id="1477506"/>
    <lineage>
        <taxon>Bacteria</taxon>
        <taxon>Bacillati</taxon>
        <taxon>Actinomycetota</taxon>
        <taxon>Actinomycetes</taxon>
        <taxon>Pseudonocardiales</taxon>
        <taxon>Pseudonocardiaceae</taxon>
        <taxon>Prauserella</taxon>
    </lineage>
</organism>
<evidence type="ECO:0000313" key="3">
    <source>
        <dbReference type="Proteomes" id="UP000247892"/>
    </source>
</evidence>
<dbReference type="GO" id="GO:0050532">
    <property type="term" value="F:2-phosphosulfolactate phosphatase activity"/>
    <property type="evidence" value="ECO:0007669"/>
    <property type="project" value="InterPro"/>
</dbReference>
<reference evidence="2 3" key="1">
    <citation type="submission" date="2016-07" db="EMBL/GenBank/DDBJ databases">
        <title>Draft genome sequence of Prauserella sp. YIM 121212, isolated from alkaline soil.</title>
        <authorList>
            <person name="Ruckert C."/>
            <person name="Albersmeier A."/>
            <person name="Jiang C.-L."/>
            <person name="Jiang Y."/>
            <person name="Kalinowski J."/>
            <person name="Schneider O."/>
            <person name="Winkler A."/>
            <person name="Zotchev S.B."/>
        </authorList>
    </citation>
    <scope>NUCLEOTIDE SEQUENCE [LARGE SCALE GENOMIC DNA]</scope>
    <source>
        <strain evidence="2 3">YIM 121212</strain>
    </source>
</reference>
<dbReference type="RefSeq" id="WP_110342880.1">
    <property type="nucleotide sequence ID" value="NZ_MASU01000014.1"/>
</dbReference>
<evidence type="ECO:0000256" key="1">
    <source>
        <dbReference type="ARBA" id="ARBA00021948"/>
    </source>
</evidence>
<dbReference type="Pfam" id="PF04029">
    <property type="entry name" value="2-ph_phosp"/>
    <property type="match status" value="1"/>
</dbReference>
<dbReference type="InterPro" id="IPR005238">
    <property type="entry name" value="ComB-like"/>
</dbReference>
<dbReference type="EMBL" id="MASU01000014">
    <property type="protein sequence ID" value="PXY22080.1"/>
    <property type="molecule type" value="Genomic_DNA"/>
</dbReference>
<dbReference type="AlphaFoldDB" id="A0A318LGJ9"/>
<proteinExistence type="predicted"/>
<comment type="caution">
    <text evidence="2">The sequence shown here is derived from an EMBL/GenBank/DDBJ whole genome shotgun (WGS) entry which is preliminary data.</text>
</comment>
<dbReference type="GO" id="GO:0000287">
    <property type="term" value="F:magnesium ion binding"/>
    <property type="evidence" value="ECO:0007669"/>
    <property type="project" value="InterPro"/>
</dbReference>
<dbReference type="InterPro" id="IPR036702">
    <property type="entry name" value="ComB-like_sf"/>
</dbReference>
<dbReference type="OrthoDB" id="8588453at2"/>
<name>A0A318LGJ9_9PSEU</name>
<dbReference type="Gene3D" id="3.90.1560.10">
    <property type="entry name" value="ComB-like"/>
    <property type="match status" value="1"/>
</dbReference>
<sequence length="224" mass="22669">MSVFRQAGHDVRLEWGAEGVAALGAGCAVLVVVDVLSFSTRVDLALAEGHRVRPVHWLGEDPSEGTEVPLRSPNGATLSAEAAATGAHVLTACLRNAHAVAEAALALAGDAPVGVVPCGERWGVHLRAGPGATGPLRPCVEDHLGAGAVVAALLDLGARRLSPEASLAALAWRAAEPEAGALVAGSASGRELRENGHGGLVGHAVAVGSSRVVPRLREGVYERG</sequence>
<evidence type="ECO:0000313" key="2">
    <source>
        <dbReference type="EMBL" id="PXY22080.1"/>
    </source>
</evidence>
<protein>
    <recommendedName>
        <fullName evidence="1">Probable 2-phosphosulfolactate phosphatase</fullName>
    </recommendedName>
</protein>
<accession>A0A318LGJ9</accession>
<dbReference type="SUPFAM" id="SSF142823">
    <property type="entry name" value="ComB-like"/>
    <property type="match status" value="1"/>
</dbReference>